<dbReference type="Pfam" id="PF11951">
    <property type="entry name" value="Fungal_trans_2"/>
    <property type="match status" value="1"/>
</dbReference>
<gene>
    <name evidence="1" type="ORF">PV04_02518</name>
</gene>
<protein>
    <submittedName>
        <fullName evidence="1">Uncharacterized protein</fullName>
    </submittedName>
</protein>
<name>A0A0D2E7C7_9EURO</name>
<dbReference type="Proteomes" id="UP000054266">
    <property type="component" value="Unassembled WGS sequence"/>
</dbReference>
<keyword evidence="2" id="KW-1185">Reference proteome</keyword>
<dbReference type="HOGENOM" id="CLU_062845_0_0_1"/>
<sequence length="380" mass="42676">MRFEPVRCTLLALAGLNAAPRNIPSLHRGILNFRLRALRGCRSLCSVTWDRDRPQSAEDFFVSHPPQVLLTLDEADKLCLVTTALMLALFGKLSGQNYDSLRTYLEFGQYYFTCKMTADPTLAGIIATPLPLFLRSLVTYNHLLAMIAITPPHPMVDGILQGLSFFPLSHCDPQDFVSLLWRVGTDVENVGLADFDSWNGDFNFLPSFSTRSVEPRGAQGYVRGRILQSRASKTCVGAPDEEATVQEIYRTSSRIYFFRQLRDQVGLLHSNTTRAYPPFIAQAQIRKLKKSAVAILRTLPGDSVFNSALLFPLGIIAPELTCENDQRFVLQKLELLQDTLYFDVFRVFGEDLANIWARRRSCEVAARASIPHKTAVRLIG</sequence>
<evidence type="ECO:0000313" key="2">
    <source>
        <dbReference type="Proteomes" id="UP000054266"/>
    </source>
</evidence>
<proteinExistence type="predicted"/>
<accession>A0A0D2E7C7</accession>
<reference evidence="1 2" key="1">
    <citation type="submission" date="2015-01" db="EMBL/GenBank/DDBJ databases">
        <title>The Genome Sequence of Capronia semiimmersa CBS27337.</title>
        <authorList>
            <consortium name="The Broad Institute Genomics Platform"/>
            <person name="Cuomo C."/>
            <person name="de Hoog S."/>
            <person name="Gorbushina A."/>
            <person name="Stielow B."/>
            <person name="Teixiera M."/>
            <person name="Abouelleil A."/>
            <person name="Chapman S.B."/>
            <person name="Priest M."/>
            <person name="Young S.K."/>
            <person name="Wortman J."/>
            <person name="Nusbaum C."/>
            <person name="Birren B."/>
        </authorList>
    </citation>
    <scope>NUCLEOTIDE SEQUENCE [LARGE SCALE GENOMIC DNA]</scope>
    <source>
        <strain evidence="1 2">CBS 27337</strain>
    </source>
</reference>
<evidence type="ECO:0000313" key="1">
    <source>
        <dbReference type="EMBL" id="KIW70227.1"/>
    </source>
</evidence>
<dbReference type="EMBL" id="KN846957">
    <property type="protein sequence ID" value="KIW70227.1"/>
    <property type="molecule type" value="Genomic_DNA"/>
</dbReference>
<dbReference type="AlphaFoldDB" id="A0A0D2E7C7"/>
<dbReference type="STRING" id="5601.A0A0D2E7C7"/>
<organism evidence="1 2">
    <name type="scientific">Phialophora macrospora</name>
    <dbReference type="NCBI Taxonomy" id="1851006"/>
    <lineage>
        <taxon>Eukaryota</taxon>
        <taxon>Fungi</taxon>
        <taxon>Dikarya</taxon>
        <taxon>Ascomycota</taxon>
        <taxon>Pezizomycotina</taxon>
        <taxon>Eurotiomycetes</taxon>
        <taxon>Chaetothyriomycetidae</taxon>
        <taxon>Chaetothyriales</taxon>
        <taxon>Herpotrichiellaceae</taxon>
        <taxon>Phialophora</taxon>
    </lineage>
</organism>
<dbReference type="InterPro" id="IPR021858">
    <property type="entry name" value="Fun_TF"/>
</dbReference>